<dbReference type="InterPro" id="IPR010349">
    <property type="entry name" value="Asparaginase_II"/>
</dbReference>
<dbReference type="PATRIC" id="fig|1486262.3.peg.4195"/>
<name>A0A0D5LTG0_MAREN</name>
<gene>
    <name evidence="1" type="ORF">TM49_20295</name>
</gene>
<dbReference type="OrthoDB" id="9780674at2"/>
<dbReference type="AlphaFoldDB" id="A0A0D5LTG0"/>
<dbReference type="EMBL" id="CP010803">
    <property type="protein sequence ID" value="AJY47479.1"/>
    <property type="molecule type" value="Genomic_DNA"/>
</dbReference>
<protein>
    <submittedName>
        <fullName evidence="1">Asparaginase</fullName>
    </submittedName>
</protein>
<keyword evidence="2" id="KW-1185">Reference proteome</keyword>
<dbReference type="PANTHER" id="PTHR42110:SF1">
    <property type="entry name" value="L-ASPARAGINASE, PUTATIVE (AFU_ORTHOLOGUE AFUA_3G11890)-RELATED"/>
    <property type="match status" value="1"/>
</dbReference>
<dbReference type="PANTHER" id="PTHR42110">
    <property type="entry name" value="L-ASPARAGINASE, PUTATIVE (AFU_ORTHOLOGUE AFUA_3G11890)-RELATED"/>
    <property type="match status" value="1"/>
</dbReference>
<dbReference type="KEGG" id="mey:TM49_20295"/>
<evidence type="ECO:0000313" key="2">
    <source>
        <dbReference type="Proteomes" id="UP000032611"/>
    </source>
</evidence>
<dbReference type="Pfam" id="PF06089">
    <property type="entry name" value="Asparaginase_II"/>
    <property type="match status" value="1"/>
</dbReference>
<evidence type="ECO:0000313" key="1">
    <source>
        <dbReference type="EMBL" id="AJY47479.1"/>
    </source>
</evidence>
<dbReference type="STRING" id="1486262.TM49_20295"/>
<proteinExistence type="predicted"/>
<accession>A0A0D5LTG0</accession>
<organism evidence="1 2">
    <name type="scientific">Martelella endophytica</name>
    <dbReference type="NCBI Taxonomy" id="1486262"/>
    <lineage>
        <taxon>Bacteria</taxon>
        <taxon>Pseudomonadati</taxon>
        <taxon>Pseudomonadota</taxon>
        <taxon>Alphaproteobacteria</taxon>
        <taxon>Hyphomicrobiales</taxon>
        <taxon>Aurantimonadaceae</taxon>
        <taxon>Martelella</taxon>
    </lineage>
</organism>
<reference evidence="1 2" key="1">
    <citation type="journal article" date="2015" name="Genome Announc.">
        <title>Complete genome sequence of Martelella endophytica YC6887, which has antifungal activity associated with a halophyte.</title>
        <authorList>
            <person name="Khan A."/>
            <person name="Khan H."/>
            <person name="Chung E.J."/>
            <person name="Hossain M.T."/>
            <person name="Chung Y.R."/>
        </authorList>
    </citation>
    <scope>NUCLEOTIDE SEQUENCE [LARGE SCALE GENOMIC DNA]</scope>
    <source>
        <strain evidence="1">YC6887</strain>
    </source>
</reference>
<dbReference type="HOGENOM" id="CLU_062004_0_0_5"/>
<dbReference type="Proteomes" id="UP000032611">
    <property type="component" value="Chromosome"/>
</dbReference>
<dbReference type="RefSeq" id="WP_045683890.1">
    <property type="nucleotide sequence ID" value="NZ_CP010803.1"/>
</dbReference>
<sequence length="333" mass="34504">MANPVLVEVTRGGRVESRHHGMIAVLDAHGHVAYAAGDIDAAIFPRSACKAIQALPLVESGAADALGFTDREIALSASSHSGEDEHIALAGSMLAKVGRSVADLECGAHWSGQQNVLIHQARTRKAPDALCNNCSGKHAGFICACCHLGVDPKGYTGYEHPLQREIRVAMADVTGAHIGEDVAGIDGCAIPTYAVPVKALAQGFAKLVTGTGLSEGRAAAGKRILTACMAEPFYVAGTDRACTELMQAAPGRIFAKTGAEGVFCAALPEHGLGIALKCEDGATRAAEAMIAAVLMRYFADDAEVTAALEAMANRTLINWNGTEVGAVKAVLPH</sequence>